<evidence type="ECO:0000256" key="6">
    <source>
        <dbReference type="ARBA" id="ARBA00023237"/>
    </source>
</evidence>
<keyword evidence="7" id="KW-0012">Acyltransferase</keyword>
<comment type="similarity">
    <text evidence="2">Belongs to the lipid A palmitoyltransferase family.</text>
</comment>
<keyword evidence="6" id="KW-0998">Cell outer membrane</keyword>
<dbReference type="Proteomes" id="UP001331561">
    <property type="component" value="Unassembled WGS sequence"/>
</dbReference>
<evidence type="ECO:0000313" key="10">
    <source>
        <dbReference type="Proteomes" id="UP001331561"/>
    </source>
</evidence>
<dbReference type="EMBL" id="JAYXHS010000001">
    <property type="protein sequence ID" value="MEC5384268.1"/>
    <property type="molecule type" value="Genomic_DNA"/>
</dbReference>
<accession>A0ABU6JZJ6</accession>
<keyword evidence="10" id="KW-1185">Reference proteome</keyword>
<comment type="caution">
    <text evidence="9">The sequence shown here is derived from an EMBL/GenBank/DDBJ whole genome shotgun (WGS) entry which is preliminary data.</text>
</comment>
<evidence type="ECO:0000256" key="5">
    <source>
        <dbReference type="ARBA" id="ARBA00023136"/>
    </source>
</evidence>
<evidence type="ECO:0000313" key="9">
    <source>
        <dbReference type="EMBL" id="MEC5384268.1"/>
    </source>
</evidence>
<dbReference type="Pfam" id="PF07017">
    <property type="entry name" value="PagP"/>
    <property type="match status" value="1"/>
</dbReference>
<keyword evidence="3" id="KW-0808">Transferase</keyword>
<dbReference type="InterPro" id="IPR011250">
    <property type="entry name" value="OMP/PagP_B-barrel"/>
</dbReference>
<keyword evidence="4 8" id="KW-0732">Signal</keyword>
<sequence length="193" mass="22126">MSYRSLRHWLALLLLACPLWAAAQSTSATQGKSFYREAWDETVGSTSETLRNGDWTFFIPLQTYHMPFAYTKEQRDEQNNNPMPGFGIGRTRALENGNSSAIYALEFHDSYDKPEWHLGYNYNWLWRTENGIRYGVGATFGLMMRADYANYAPLPFILPVFHVGMGRVSLEASYVPGIKKGTANVAFFWLRIQ</sequence>
<dbReference type="SUPFAM" id="SSF56925">
    <property type="entry name" value="OMPA-like"/>
    <property type="match status" value="1"/>
</dbReference>
<dbReference type="InterPro" id="IPR009746">
    <property type="entry name" value="LipidA_acyl_PagP"/>
</dbReference>
<dbReference type="RefSeq" id="WP_327597248.1">
    <property type="nucleotide sequence ID" value="NZ_JAYXHS010000001.1"/>
</dbReference>
<evidence type="ECO:0000256" key="8">
    <source>
        <dbReference type="SAM" id="SignalP"/>
    </source>
</evidence>
<feature type="signal peptide" evidence="8">
    <location>
        <begin position="1"/>
        <end position="21"/>
    </location>
</feature>
<reference evidence="9 10" key="1">
    <citation type="submission" date="2024-01" db="EMBL/GenBank/DDBJ databases">
        <title>Uliginosibacterium soil sp. nov.</title>
        <authorList>
            <person name="Lv Y."/>
        </authorList>
    </citation>
    <scope>NUCLEOTIDE SEQUENCE [LARGE SCALE GENOMIC DNA]</scope>
    <source>
        <strain evidence="9 10">H3</strain>
    </source>
</reference>
<comment type="subcellular location">
    <subcellularLocation>
        <location evidence="1">Cell outer membrane</location>
    </subcellularLocation>
</comment>
<proteinExistence type="inferred from homology"/>
<keyword evidence="5" id="KW-0472">Membrane</keyword>
<evidence type="ECO:0000256" key="2">
    <source>
        <dbReference type="ARBA" id="ARBA00006368"/>
    </source>
</evidence>
<evidence type="ECO:0008006" key="11">
    <source>
        <dbReference type="Google" id="ProtNLM"/>
    </source>
</evidence>
<gene>
    <name evidence="9" type="ORF">VVD49_00965</name>
</gene>
<evidence type="ECO:0000256" key="7">
    <source>
        <dbReference type="ARBA" id="ARBA00023315"/>
    </source>
</evidence>
<protein>
    <recommendedName>
        <fullName evidence="11">Lipid A palmitoyltransferase PagP</fullName>
    </recommendedName>
</protein>
<organism evidence="9 10">
    <name type="scientific">Uliginosibacterium silvisoli</name>
    <dbReference type="NCBI Taxonomy" id="3114758"/>
    <lineage>
        <taxon>Bacteria</taxon>
        <taxon>Pseudomonadati</taxon>
        <taxon>Pseudomonadota</taxon>
        <taxon>Betaproteobacteria</taxon>
        <taxon>Rhodocyclales</taxon>
        <taxon>Zoogloeaceae</taxon>
        <taxon>Uliginosibacterium</taxon>
    </lineage>
</organism>
<name>A0ABU6JZJ6_9RHOO</name>
<evidence type="ECO:0000256" key="1">
    <source>
        <dbReference type="ARBA" id="ARBA00004442"/>
    </source>
</evidence>
<evidence type="ECO:0000256" key="3">
    <source>
        <dbReference type="ARBA" id="ARBA00022679"/>
    </source>
</evidence>
<feature type="chain" id="PRO_5046158900" description="Lipid A palmitoyltransferase PagP" evidence="8">
    <location>
        <begin position="22"/>
        <end position="193"/>
    </location>
</feature>
<dbReference type="Gene3D" id="2.40.160.20">
    <property type="match status" value="1"/>
</dbReference>
<evidence type="ECO:0000256" key="4">
    <source>
        <dbReference type="ARBA" id="ARBA00022729"/>
    </source>
</evidence>